<comment type="caution">
    <text evidence="2">The sequence shown here is derived from an EMBL/GenBank/DDBJ whole genome shotgun (WGS) entry which is preliminary data.</text>
</comment>
<dbReference type="EMBL" id="BAAAHB010000063">
    <property type="protein sequence ID" value="GAA0479740.1"/>
    <property type="molecule type" value="Genomic_DNA"/>
</dbReference>
<evidence type="ECO:0000313" key="2">
    <source>
        <dbReference type="EMBL" id="GAA0479740.1"/>
    </source>
</evidence>
<feature type="region of interest" description="Disordered" evidence="1">
    <location>
        <begin position="49"/>
        <end position="68"/>
    </location>
</feature>
<dbReference type="Proteomes" id="UP001499895">
    <property type="component" value="Unassembled WGS sequence"/>
</dbReference>
<name>A0ABP3KGW4_9ACTN</name>
<reference evidence="3" key="1">
    <citation type="journal article" date="2019" name="Int. J. Syst. Evol. Microbiol.">
        <title>The Global Catalogue of Microorganisms (GCM) 10K type strain sequencing project: providing services to taxonomists for standard genome sequencing and annotation.</title>
        <authorList>
            <consortium name="The Broad Institute Genomics Platform"/>
            <consortium name="The Broad Institute Genome Sequencing Center for Infectious Disease"/>
            <person name="Wu L."/>
            <person name="Ma J."/>
        </authorList>
    </citation>
    <scope>NUCLEOTIDE SEQUENCE [LARGE SCALE GENOMIC DNA]</scope>
    <source>
        <strain evidence="3">JCM 10649</strain>
    </source>
</reference>
<keyword evidence="3" id="KW-1185">Reference proteome</keyword>
<sequence>MLALYDRGLNAEEIRRIMLLEQGGEGYEPGMGRIKEKYSPCSTTIRADAASVTSEARPPRPKGLTLKTAPRPYAEIHCGSVHLTIERLPARLLAIVASLVSSGVTAWLMTR</sequence>
<organism evidence="2 3">
    <name type="scientific">Streptomyces stramineus</name>
    <dbReference type="NCBI Taxonomy" id="173861"/>
    <lineage>
        <taxon>Bacteria</taxon>
        <taxon>Bacillati</taxon>
        <taxon>Actinomycetota</taxon>
        <taxon>Actinomycetes</taxon>
        <taxon>Kitasatosporales</taxon>
        <taxon>Streptomycetaceae</taxon>
        <taxon>Streptomyces</taxon>
    </lineage>
</organism>
<evidence type="ECO:0000313" key="3">
    <source>
        <dbReference type="Proteomes" id="UP001499895"/>
    </source>
</evidence>
<accession>A0ABP3KGW4</accession>
<protein>
    <submittedName>
        <fullName evidence="2">Uncharacterized protein</fullName>
    </submittedName>
</protein>
<gene>
    <name evidence="2" type="ORF">GCM10009544_47170</name>
</gene>
<evidence type="ECO:0000256" key="1">
    <source>
        <dbReference type="SAM" id="MobiDB-lite"/>
    </source>
</evidence>
<proteinExistence type="predicted"/>